<dbReference type="OrthoDB" id="9797274at2"/>
<keyword evidence="2" id="KW-1185">Reference proteome</keyword>
<dbReference type="PANTHER" id="PTHR30015">
    <property type="entry name" value="MRR RESTRICTION SYSTEM PROTEIN"/>
    <property type="match status" value="1"/>
</dbReference>
<dbReference type="GO" id="GO:0009307">
    <property type="term" value="P:DNA restriction-modification system"/>
    <property type="evidence" value="ECO:0007669"/>
    <property type="project" value="InterPro"/>
</dbReference>
<dbReference type="InterPro" id="IPR052906">
    <property type="entry name" value="Type_IV_Methyl-Rstrct_Enzyme"/>
</dbReference>
<evidence type="ECO:0000313" key="2">
    <source>
        <dbReference type="Proteomes" id="UP000275368"/>
    </source>
</evidence>
<dbReference type="PANTHER" id="PTHR30015:SF6">
    <property type="entry name" value="SLL1429 PROTEIN"/>
    <property type="match status" value="1"/>
</dbReference>
<gene>
    <name evidence="1" type="ORF">Back11_38370</name>
</gene>
<dbReference type="GO" id="GO:0015666">
    <property type="term" value="F:restriction endodeoxyribonuclease activity"/>
    <property type="evidence" value="ECO:0007669"/>
    <property type="project" value="TreeGrafter"/>
</dbReference>
<dbReference type="InterPro" id="IPR011856">
    <property type="entry name" value="tRNA_endonuc-like_dom_sf"/>
</dbReference>
<name>A0A3G9IW23_9BACL</name>
<dbReference type="GO" id="GO:0006265">
    <property type="term" value="P:DNA topological change"/>
    <property type="evidence" value="ECO:0007669"/>
    <property type="project" value="InterPro"/>
</dbReference>
<protein>
    <submittedName>
        <fullName evidence="1">Uncharacterized protein</fullName>
    </submittedName>
</protein>
<dbReference type="Proteomes" id="UP000275368">
    <property type="component" value="Chromosome"/>
</dbReference>
<dbReference type="Gene3D" id="3.40.1350.10">
    <property type="match status" value="1"/>
</dbReference>
<dbReference type="InterPro" id="IPR013498">
    <property type="entry name" value="Topo_IA_Znf"/>
</dbReference>
<dbReference type="InterPro" id="IPR007560">
    <property type="entry name" value="Restrct_endonuc_IV_Mrr"/>
</dbReference>
<dbReference type="InterPro" id="IPR011335">
    <property type="entry name" value="Restrct_endonuc-II-like"/>
</dbReference>
<dbReference type="RefSeq" id="WP_125660688.1">
    <property type="nucleotide sequence ID" value="NZ_AP019308.1"/>
</dbReference>
<evidence type="ECO:0000313" key="1">
    <source>
        <dbReference type="EMBL" id="BBH22492.1"/>
    </source>
</evidence>
<dbReference type="AlphaFoldDB" id="A0A3G9IW23"/>
<dbReference type="KEGG" id="pbk:Back11_38370"/>
<accession>A0A3G9IW23</accession>
<dbReference type="SUPFAM" id="SSF57783">
    <property type="entry name" value="Zinc beta-ribbon"/>
    <property type="match status" value="1"/>
</dbReference>
<organism evidence="1 2">
    <name type="scientific">Paenibacillus baekrokdamisoli</name>
    <dbReference type="NCBI Taxonomy" id="1712516"/>
    <lineage>
        <taxon>Bacteria</taxon>
        <taxon>Bacillati</taxon>
        <taxon>Bacillota</taxon>
        <taxon>Bacilli</taxon>
        <taxon>Bacillales</taxon>
        <taxon>Paenibacillaceae</taxon>
        <taxon>Paenibacillus</taxon>
    </lineage>
</organism>
<dbReference type="Pfam" id="PF01396">
    <property type="entry name" value="Zn_ribbon_Top1"/>
    <property type="match status" value="1"/>
</dbReference>
<dbReference type="GO" id="GO:0003677">
    <property type="term" value="F:DNA binding"/>
    <property type="evidence" value="ECO:0007669"/>
    <property type="project" value="InterPro"/>
</dbReference>
<dbReference type="Gene3D" id="3.30.65.10">
    <property type="entry name" value="Bacterial Topoisomerase I, domain 1"/>
    <property type="match status" value="1"/>
</dbReference>
<proteinExistence type="predicted"/>
<dbReference type="EMBL" id="AP019308">
    <property type="protein sequence ID" value="BBH22492.1"/>
    <property type="molecule type" value="Genomic_DNA"/>
</dbReference>
<dbReference type="SUPFAM" id="SSF52980">
    <property type="entry name" value="Restriction endonuclease-like"/>
    <property type="match status" value="1"/>
</dbReference>
<dbReference type="GO" id="GO:0003916">
    <property type="term" value="F:DNA topoisomerase activity"/>
    <property type="evidence" value="ECO:0007669"/>
    <property type="project" value="InterPro"/>
</dbReference>
<dbReference type="GO" id="GO:0005694">
    <property type="term" value="C:chromosome"/>
    <property type="evidence" value="ECO:0007669"/>
    <property type="project" value="InterPro"/>
</dbReference>
<dbReference type="Pfam" id="PF04471">
    <property type="entry name" value="Mrr_cat"/>
    <property type="match status" value="1"/>
</dbReference>
<sequence>MSRKKKKQQKELEKLIEGLLMLGVIGAFFWIFNLTKSIAAGGIAAGFVLVIFVAIQIFRRILLEEKLKRSGIKEIDEMDGRQFEHYLGHLFKAHGYAVEVTRASGDYGADLVLTKAAKKIVVQAKRYSKSVGLKSVQEVKASIAHYKAAEGWVVANRDFTDEAYSLAKSNDIILINREQLIEMILKLNPGAAPSAKKVREQLPAIERTCGRCGSKMMLRKGPKGEFYGCSSFPKCRHVITT</sequence>
<reference evidence="1 2" key="1">
    <citation type="submission" date="2018-11" db="EMBL/GenBank/DDBJ databases">
        <title>Complete genome sequence of Paenibacillus baekrokdamisoli strain KCTC 33723.</title>
        <authorList>
            <person name="Kang S.W."/>
            <person name="Lee K.C."/>
            <person name="Kim K.K."/>
            <person name="Kim J.S."/>
            <person name="Kim D.S."/>
            <person name="Ko S.H."/>
            <person name="Yang S.H."/>
            <person name="Lee J.S."/>
        </authorList>
    </citation>
    <scope>NUCLEOTIDE SEQUENCE [LARGE SCALE GENOMIC DNA]</scope>
    <source>
        <strain evidence="1 2">KCTC 33723</strain>
    </source>
</reference>